<reference evidence="1 2" key="1">
    <citation type="submission" date="2021-06" db="EMBL/GenBank/DDBJ databases">
        <authorList>
            <person name="Kallberg Y."/>
            <person name="Tangrot J."/>
            <person name="Rosling A."/>
        </authorList>
    </citation>
    <scope>NUCLEOTIDE SEQUENCE [LARGE SCALE GENOMIC DNA]</scope>
    <source>
        <strain evidence="1 2">120-4 pot B 10/14</strain>
    </source>
</reference>
<evidence type="ECO:0000313" key="1">
    <source>
        <dbReference type="EMBL" id="CAG8814992.1"/>
    </source>
</evidence>
<protein>
    <submittedName>
        <fullName evidence="1">44490_t:CDS:1</fullName>
    </submittedName>
</protein>
<dbReference type="EMBL" id="CAJVQB010030056">
    <property type="protein sequence ID" value="CAG8814992.1"/>
    <property type="molecule type" value="Genomic_DNA"/>
</dbReference>
<evidence type="ECO:0000313" key="2">
    <source>
        <dbReference type="Proteomes" id="UP000789901"/>
    </source>
</evidence>
<proteinExistence type="predicted"/>
<sequence>VNNIELKTSTEVVSFLVLIELEDSINPDPELELKLNKTILN</sequence>
<dbReference type="Proteomes" id="UP000789901">
    <property type="component" value="Unassembled WGS sequence"/>
</dbReference>
<keyword evidence="2" id="KW-1185">Reference proteome</keyword>
<gene>
    <name evidence="1" type="ORF">GMARGA_LOCUS26177</name>
</gene>
<organism evidence="1 2">
    <name type="scientific">Gigaspora margarita</name>
    <dbReference type="NCBI Taxonomy" id="4874"/>
    <lineage>
        <taxon>Eukaryota</taxon>
        <taxon>Fungi</taxon>
        <taxon>Fungi incertae sedis</taxon>
        <taxon>Mucoromycota</taxon>
        <taxon>Glomeromycotina</taxon>
        <taxon>Glomeromycetes</taxon>
        <taxon>Diversisporales</taxon>
        <taxon>Gigasporaceae</taxon>
        <taxon>Gigaspora</taxon>
    </lineage>
</organism>
<name>A0ABN7W4A1_GIGMA</name>
<feature type="non-terminal residue" evidence="1">
    <location>
        <position position="1"/>
    </location>
</feature>
<accession>A0ABN7W4A1</accession>
<comment type="caution">
    <text evidence="1">The sequence shown here is derived from an EMBL/GenBank/DDBJ whole genome shotgun (WGS) entry which is preliminary data.</text>
</comment>